<evidence type="ECO:0000313" key="8">
    <source>
        <dbReference type="EMBL" id="SFM11389.1"/>
    </source>
</evidence>
<dbReference type="InterPro" id="IPR041698">
    <property type="entry name" value="Methyltransf_25"/>
</dbReference>
<feature type="domain" description="23S rRNA (guanine(745)-N(1))-methyltransferase N-terminal" evidence="7">
    <location>
        <begin position="5"/>
        <end position="47"/>
    </location>
</feature>
<organism evidence="8 9">
    <name type="scientific">Halopseudomonas yangmingensis</name>
    <dbReference type="NCBI Taxonomy" id="1720063"/>
    <lineage>
        <taxon>Bacteria</taxon>
        <taxon>Pseudomonadati</taxon>
        <taxon>Pseudomonadota</taxon>
        <taxon>Gammaproteobacteria</taxon>
        <taxon>Pseudomonadales</taxon>
        <taxon>Pseudomonadaceae</taxon>
        <taxon>Halopseudomonas</taxon>
    </lineage>
</organism>
<dbReference type="GO" id="GO:0032259">
    <property type="term" value="P:methylation"/>
    <property type="evidence" value="ECO:0007669"/>
    <property type="project" value="UniProtKB-KW"/>
</dbReference>
<dbReference type="STRING" id="1720063.SAMN05216217_101102"/>
<feature type="binding site" evidence="5">
    <location>
        <position position="68"/>
    </location>
    <ligand>
        <name>S-adenosyl-L-methionine</name>
        <dbReference type="ChEBI" id="CHEBI:59789"/>
    </ligand>
</feature>
<accession>A0A1I4N7B5</accession>
<dbReference type="PIRSF" id="PIRSF018249">
    <property type="entry name" value="MyrA_prd"/>
    <property type="match status" value="1"/>
</dbReference>
<evidence type="ECO:0000313" key="9">
    <source>
        <dbReference type="Proteomes" id="UP000243629"/>
    </source>
</evidence>
<feature type="binding site" evidence="4">
    <location>
        <position position="22"/>
    </location>
    <ligand>
        <name>Zn(2+)</name>
        <dbReference type="ChEBI" id="CHEBI:29105"/>
    </ligand>
</feature>
<dbReference type="PANTHER" id="PTHR43464:SF19">
    <property type="entry name" value="UBIQUINONE BIOSYNTHESIS O-METHYLTRANSFERASE, MITOCHONDRIAL"/>
    <property type="match status" value="1"/>
</dbReference>
<keyword evidence="9" id="KW-1185">Reference proteome</keyword>
<dbReference type="CDD" id="cd02440">
    <property type="entry name" value="AdoMet_MTases"/>
    <property type="match status" value="1"/>
</dbReference>
<evidence type="ECO:0000256" key="1">
    <source>
        <dbReference type="ARBA" id="ARBA00022603"/>
    </source>
</evidence>
<keyword evidence="4" id="KW-0479">Metal-binding</keyword>
<dbReference type="AlphaFoldDB" id="A0A1I4N7B5"/>
<proteinExistence type="predicted"/>
<evidence type="ECO:0000256" key="3">
    <source>
        <dbReference type="ARBA" id="ARBA00022691"/>
    </source>
</evidence>
<dbReference type="Proteomes" id="UP000243629">
    <property type="component" value="Unassembled WGS sequence"/>
</dbReference>
<dbReference type="Pfam" id="PF21302">
    <property type="entry name" value="Zn_ribbon_RlmA"/>
    <property type="match status" value="1"/>
</dbReference>
<dbReference type="PANTHER" id="PTHR43464">
    <property type="entry name" value="METHYLTRANSFERASE"/>
    <property type="match status" value="1"/>
</dbReference>
<feature type="binding site" evidence="4">
    <location>
        <position position="6"/>
    </location>
    <ligand>
        <name>Zn(2+)</name>
        <dbReference type="ChEBI" id="CHEBI:29105"/>
    </ligand>
</feature>
<feature type="binding site" evidence="4">
    <location>
        <position position="9"/>
    </location>
    <ligand>
        <name>Zn(2+)</name>
        <dbReference type="ChEBI" id="CHEBI:29105"/>
    </ligand>
</feature>
<gene>
    <name evidence="8" type="ORF">SAMN05216217_101102</name>
</gene>
<dbReference type="Pfam" id="PF13649">
    <property type="entry name" value="Methyltransf_25"/>
    <property type="match status" value="1"/>
</dbReference>
<evidence type="ECO:0000259" key="7">
    <source>
        <dbReference type="Pfam" id="PF21302"/>
    </source>
</evidence>
<keyword evidence="4" id="KW-0862">Zinc</keyword>
<dbReference type="GO" id="GO:0008168">
    <property type="term" value="F:methyltransferase activity"/>
    <property type="evidence" value="ECO:0007669"/>
    <property type="project" value="UniProtKB-KW"/>
</dbReference>
<dbReference type="InterPro" id="IPR029063">
    <property type="entry name" value="SAM-dependent_MTases_sf"/>
</dbReference>
<dbReference type="SUPFAM" id="SSF53335">
    <property type="entry name" value="S-adenosyl-L-methionine-dependent methyltransferases"/>
    <property type="match status" value="1"/>
</dbReference>
<dbReference type="Gene3D" id="3.40.50.150">
    <property type="entry name" value="Vaccinia Virus protein VP39"/>
    <property type="match status" value="1"/>
</dbReference>
<keyword evidence="3 5" id="KW-0949">S-adenosyl-L-methionine</keyword>
<feature type="binding site" evidence="4">
    <location>
        <position position="26"/>
    </location>
    <ligand>
        <name>Zn(2+)</name>
        <dbReference type="ChEBI" id="CHEBI:29105"/>
    </ligand>
</feature>
<protein>
    <submittedName>
        <fullName evidence="8">23S rRNA (Guanine745-N1)-methyltransferase</fullName>
    </submittedName>
</protein>
<evidence type="ECO:0000256" key="4">
    <source>
        <dbReference type="PIRSR" id="PIRSR018249-1"/>
    </source>
</evidence>
<sequence length="267" mass="29970">MLSLVCPLCQQPLQAEDRQWRCSTGHNFDQARQGYLNLLPVQHKRSRQPGDTPGMLDCRQAFLDAGHYLPVSERINQLLQQGQPHQLLDIGCGEGWYSARLQQALPDTEMAGLDISKEAILRACRRSRQIQWLVGSSARLPVADASVDALLCVFSPWFAGECRRVLRPGGRLLLVGPHEDHLLSLRQRLYDRVNPTPDLLGELPEGFGIVSDELLRYPLSLPATDLANLIGMTPHSFRSHPERQQALIESGLADLQVAMRLLLLQRH</sequence>
<dbReference type="EMBL" id="FOUI01000001">
    <property type="protein sequence ID" value="SFM11389.1"/>
    <property type="molecule type" value="Genomic_DNA"/>
</dbReference>
<keyword evidence="1 8" id="KW-0489">Methyltransferase</keyword>
<feature type="binding site" evidence="5">
    <location>
        <position position="181"/>
    </location>
    <ligand>
        <name>S-adenosyl-L-methionine</name>
        <dbReference type="ChEBI" id="CHEBI:59789"/>
    </ligand>
</feature>
<evidence type="ECO:0000256" key="2">
    <source>
        <dbReference type="ARBA" id="ARBA00022679"/>
    </source>
</evidence>
<dbReference type="RefSeq" id="WP_245748075.1">
    <property type="nucleotide sequence ID" value="NZ_FOUI01000001.1"/>
</dbReference>
<evidence type="ECO:0000256" key="5">
    <source>
        <dbReference type="PIRSR" id="PIRSR018249-2"/>
    </source>
</evidence>
<feature type="domain" description="Methyltransferase" evidence="6">
    <location>
        <begin position="88"/>
        <end position="170"/>
    </location>
</feature>
<dbReference type="InterPro" id="IPR048647">
    <property type="entry name" value="RlmA_N"/>
</dbReference>
<name>A0A1I4N7B5_9GAMM</name>
<keyword evidence="2 8" id="KW-0808">Transferase</keyword>
<evidence type="ECO:0000259" key="6">
    <source>
        <dbReference type="Pfam" id="PF13649"/>
    </source>
</evidence>
<reference evidence="9" key="1">
    <citation type="submission" date="2016-10" db="EMBL/GenBank/DDBJ databases">
        <authorList>
            <person name="Varghese N."/>
            <person name="Submissions S."/>
        </authorList>
    </citation>
    <scope>NUCLEOTIDE SEQUENCE [LARGE SCALE GENOMIC DNA]</scope>
    <source>
        <strain evidence="9">DSM 24213</strain>
    </source>
</reference>
<feature type="binding site" evidence="5">
    <location>
        <begin position="94"/>
        <end position="95"/>
    </location>
    <ligand>
        <name>S-adenosyl-L-methionine</name>
        <dbReference type="ChEBI" id="CHEBI:59789"/>
    </ligand>
</feature>
<dbReference type="InterPro" id="IPR016718">
    <property type="entry name" value="rRNA_m1G-MeTrfase_A_prd"/>
</dbReference>
<dbReference type="GO" id="GO:0046872">
    <property type="term" value="F:metal ion binding"/>
    <property type="evidence" value="ECO:0007669"/>
    <property type="project" value="UniProtKB-KW"/>
</dbReference>